<sequence>MDMAWRLEGGSFQCLTEESETPGVEPVTASRVTVCNTAAGLCTRLSGNGTVEVVEVTSEGEPIRRLPAIRALICRTTSTARPRVFLREEENGRSKPVPNTNSPGDRPGRLHPPGSVMTTRPSALGAKHQREEKKPRCADEGGLTQPNQASLACM</sequence>
<evidence type="ECO:0000313" key="3">
    <source>
        <dbReference type="Proteomes" id="UP000075230"/>
    </source>
</evidence>
<reference evidence="2 3" key="1">
    <citation type="journal article" date="2016" name="DNA Res.">
        <title>Genome sequence of Aspergillus luchuensis NBRC 4314.</title>
        <authorList>
            <person name="Yamada O."/>
            <person name="Machida M."/>
            <person name="Hosoyama A."/>
            <person name="Goto M."/>
            <person name="Takahashi T."/>
            <person name="Futagami T."/>
            <person name="Yamagata Y."/>
            <person name="Takeuchi M."/>
            <person name="Kobayashi T."/>
            <person name="Koike H."/>
            <person name="Abe K."/>
            <person name="Asai K."/>
            <person name="Arita M."/>
            <person name="Fujita N."/>
            <person name="Fukuda K."/>
            <person name="Higa K."/>
            <person name="Horikawa H."/>
            <person name="Ishikawa T."/>
            <person name="Jinno K."/>
            <person name="Kato Y."/>
            <person name="Kirimura K."/>
            <person name="Mizutani O."/>
            <person name="Nakasone K."/>
            <person name="Sano M."/>
            <person name="Shiraishi Y."/>
            <person name="Tsukahara M."/>
            <person name="Gomi K."/>
        </authorList>
    </citation>
    <scope>NUCLEOTIDE SEQUENCE [LARGE SCALE GENOMIC DNA]</scope>
    <source>
        <strain evidence="2 3">RIB 2604</strain>
    </source>
</reference>
<feature type="region of interest" description="Disordered" evidence="1">
    <location>
        <begin position="82"/>
        <end position="154"/>
    </location>
</feature>
<proteinExistence type="predicted"/>
<evidence type="ECO:0000256" key="1">
    <source>
        <dbReference type="SAM" id="MobiDB-lite"/>
    </source>
</evidence>
<protein>
    <submittedName>
        <fullName evidence="2">DNA mismatch repair protein</fullName>
    </submittedName>
</protein>
<accession>A0A146FNX6</accession>
<gene>
    <name evidence="2" type="ORF">RIB2604_02109850</name>
</gene>
<dbReference type="EMBL" id="BCWF01000021">
    <property type="protein sequence ID" value="GAT27297.1"/>
    <property type="molecule type" value="Genomic_DNA"/>
</dbReference>
<name>A0A146FNX6_ASPKA</name>
<organism evidence="2 3">
    <name type="scientific">Aspergillus kawachii</name>
    <name type="common">White koji mold</name>
    <name type="synonym">Aspergillus awamori var. kawachi</name>
    <dbReference type="NCBI Taxonomy" id="1069201"/>
    <lineage>
        <taxon>Eukaryota</taxon>
        <taxon>Fungi</taxon>
        <taxon>Dikarya</taxon>
        <taxon>Ascomycota</taxon>
        <taxon>Pezizomycotina</taxon>
        <taxon>Eurotiomycetes</taxon>
        <taxon>Eurotiomycetidae</taxon>
        <taxon>Eurotiales</taxon>
        <taxon>Aspergillaceae</taxon>
        <taxon>Aspergillus</taxon>
        <taxon>Aspergillus subgen. Circumdati</taxon>
    </lineage>
</organism>
<evidence type="ECO:0000313" key="2">
    <source>
        <dbReference type="EMBL" id="GAT27297.1"/>
    </source>
</evidence>
<dbReference type="AlphaFoldDB" id="A0A146FNX6"/>
<reference evidence="3" key="2">
    <citation type="submission" date="2016-02" db="EMBL/GenBank/DDBJ databases">
        <title>Genome sequencing of Aspergillus luchuensis NBRC 4314.</title>
        <authorList>
            <person name="Yamada O."/>
        </authorList>
    </citation>
    <scope>NUCLEOTIDE SEQUENCE [LARGE SCALE GENOMIC DNA]</scope>
    <source>
        <strain evidence="3">RIB 2604</strain>
    </source>
</reference>
<feature type="compositionally biased region" description="Polar residues" evidence="1">
    <location>
        <begin position="144"/>
        <end position="154"/>
    </location>
</feature>
<comment type="caution">
    <text evidence="2">The sequence shown here is derived from an EMBL/GenBank/DDBJ whole genome shotgun (WGS) entry which is preliminary data.</text>
</comment>
<dbReference type="Proteomes" id="UP000075230">
    <property type="component" value="Unassembled WGS sequence"/>
</dbReference>
<feature type="compositionally biased region" description="Basic and acidic residues" evidence="1">
    <location>
        <begin position="128"/>
        <end position="139"/>
    </location>
</feature>